<dbReference type="Gene3D" id="3.50.50.60">
    <property type="entry name" value="FAD/NAD(P)-binding domain"/>
    <property type="match status" value="1"/>
</dbReference>
<dbReference type="SUPFAM" id="SSF51905">
    <property type="entry name" value="FAD/NAD(P)-binding domain"/>
    <property type="match status" value="1"/>
</dbReference>
<proteinExistence type="predicted"/>
<gene>
    <name evidence="7" type="ORF">yc1106_02134</name>
</gene>
<protein>
    <submittedName>
        <fullName evidence="7">FAD/NAD(P)-binding domain-containing protein</fullName>
    </submittedName>
</protein>
<name>A0A9Q9DQ85_CURCL</name>
<evidence type="ECO:0000256" key="1">
    <source>
        <dbReference type="ARBA" id="ARBA00001974"/>
    </source>
</evidence>
<dbReference type="GO" id="GO:0004497">
    <property type="term" value="F:monooxygenase activity"/>
    <property type="evidence" value="ECO:0007669"/>
    <property type="project" value="UniProtKB-KW"/>
</dbReference>
<comment type="cofactor">
    <cofactor evidence="1">
        <name>FAD</name>
        <dbReference type="ChEBI" id="CHEBI:57692"/>
    </cofactor>
</comment>
<keyword evidence="5" id="KW-0503">Monooxygenase</keyword>
<dbReference type="Proteomes" id="UP001056012">
    <property type="component" value="Chromosome 2"/>
</dbReference>
<evidence type="ECO:0000256" key="2">
    <source>
        <dbReference type="ARBA" id="ARBA00022630"/>
    </source>
</evidence>
<keyword evidence="3" id="KW-0274">FAD</keyword>
<dbReference type="Pfam" id="PF01494">
    <property type="entry name" value="FAD_binding_3"/>
    <property type="match status" value="2"/>
</dbReference>
<evidence type="ECO:0000256" key="3">
    <source>
        <dbReference type="ARBA" id="ARBA00022827"/>
    </source>
</evidence>
<accession>A0A9Q9DQ85</accession>
<dbReference type="InterPro" id="IPR002938">
    <property type="entry name" value="FAD-bd"/>
</dbReference>
<organism evidence="7 8">
    <name type="scientific">Curvularia clavata</name>
    <dbReference type="NCBI Taxonomy" id="95742"/>
    <lineage>
        <taxon>Eukaryota</taxon>
        <taxon>Fungi</taxon>
        <taxon>Dikarya</taxon>
        <taxon>Ascomycota</taxon>
        <taxon>Pezizomycotina</taxon>
        <taxon>Dothideomycetes</taxon>
        <taxon>Pleosporomycetidae</taxon>
        <taxon>Pleosporales</taxon>
        <taxon>Pleosporineae</taxon>
        <taxon>Pleosporaceae</taxon>
        <taxon>Curvularia</taxon>
    </lineage>
</organism>
<sequence>MGAFKVIIVGGGLSGALLGNGLNNNGVDFMIYERDNVDSKREGYQIRIGPGAQAGFRACLTNAHIEKITAKLGQSSGSQATAPLIYNTKFDEILNLTLVPTYTKSAAINRVVLRDLLLEPIKKSERIKYGKGFNRYEIVTQKDGRERVKVCFSDGSHDICDVLVGADGANSKINKQLGLNNIHLIDSHWSFLSKGSLPFDRMMELPSRLRVGPILVHYNDISLFYALYLPESEVSSESDSTVDMKKPLEYDEKAASFYWALNIPVDGLPYKKASEIQNPRQVCLETIKEWAPEFQHMLSVGADEPEKIDMLVTQLHASTQPEANWRTLAQRTGNEKGHPRVWVIGDAIHAMQPTRGQGGNQALADCADMLPQLLHLNSLSSMGRGNPTLEEIKMACDKYESAMMVRAFPWVRKSGGISFPRLNLDGFLGIIVHFAAKIVMPLLRLYCRIFSHKGDE</sequence>
<dbReference type="InterPro" id="IPR036188">
    <property type="entry name" value="FAD/NAD-bd_sf"/>
</dbReference>
<dbReference type="PANTHER" id="PTHR47178:SF5">
    <property type="entry name" value="FAD-BINDING DOMAIN-CONTAINING PROTEIN"/>
    <property type="match status" value="1"/>
</dbReference>
<dbReference type="AlphaFoldDB" id="A0A9Q9DQ85"/>
<keyword evidence="2" id="KW-0285">Flavoprotein</keyword>
<feature type="domain" description="FAD-binding" evidence="6">
    <location>
        <begin position="5"/>
        <end position="180"/>
    </location>
</feature>
<keyword evidence="4" id="KW-0560">Oxidoreductase</keyword>
<evidence type="ECO:0000256" key="4">
    <source>
        <dbReference type="ARBA" id="ARBA00023002"/>
    </source>
</evidence>
<feature type="domain" description="FAD-binding" evidence="6">
    <location>
        <begin position="329"/>
        <end position="373"/>
    </location>
</feature>
<dbReference type="EMBL" id="CP089275">
    <property type="protein sequence ID" value="USP74860.1"/>
    <property type="molecule type" value="Genomic_DNA"/>
</dbReference>
<dbReference type="OrthoDB" id="47494at2759"/>
<evidence type="ECO:0000313" key="8">
    <source>
        <dbReference type="Proteomes" id="UP001056012"/>
    </source>
</evidence>
<dbReference type="PRINTS" id="PR00420">
    <property type="entry name" value="RNGMNOXGNASE"/>
</dbReference>
<dbReference type="PANTHER" id="PTHR47178">
    <property type="entry name" value="MONOOXYGENASE, FAD-BINDING"/>
    <property type="match status" value="1"/>
</dbReference>
<keyword evidence="8" id="KW-1185">Reference proteome</keyword>
<dbReference type="GO" id="GO:0071949">
    <property type="term" value="F:FAD binding"/>
    <property type="evidence" value="ECO:0007669"/>
    <property type="project" value="InterPro"/>
</dbReference>
<evidence type="ECO:0000256" key="5">
    <source>
        <dbReference type="ARBA" id="ARBA00023033"/>
    </source>
</evidence>
<reference evidence="7" key="1">
    <citation type="submission" date="2021-12" db="EMBL/GenBank/DDBJ databases">
        <title>Curvularia clavata genome.</title>
        <authorList>
            <person name="Cao Y."/>
        </authorList>
    </citation>
    <scope>NUCLEOTIDE SEQUENCE</scope>
    <source>
        <strain evidence="7">Yc1106</strain>
    </source>
</reference>
<dbReference type="VEuPathDB" id="FungiDB:yc1106_02134"/>
<evidence type="ECO:0000259" key="6">
    <source>
        <dbReference type="Pfam" id="PF01494"/>
    </source>
</evidence>
<evidence type="ECO:0000313" key="7">
    <source>
        <dbReference type="EMBL" id="USP74860.1"/>
    </source>
</evidence>